<keyword evidence="2" id="KW-1185">Reference proteome</keyword>
<comment type="caution">
    <text evidence="1">The sequence shown here is derived from an EMBL/GenBank/DDBJ whole genome shotgun (WGS) entry which is preliminary data.</text>
</comment>
<gene>
    <name evidence="1" type="ORF">SDJN03_07459</name>
</gene>
<dbReference type="EMBL" id="JAGKQH010000004">
    <property type="protein sequence ID" value="KAG6602226.1"/>
    <property type="molecule type" value="Genomic_DNA"/>
</dbReference>
<reference evidence="1 2" key="1">
    <citation type="journal article" date="2021" name="Hortic Res">
        <title>The domestication of Cucurbita argyrosperma as revealed by the genome of its wild relative.</title>
        <authorList>
            <person name="Barrera-Redondo J."/>
            <person name="Sanchez-de la Vega G."/>
            <person name="Aguirre-Liguori J.A."/>
            <person name="Castellanos-Morales G."/>
            <person name="Gutierrez-Guerrero Y.T."/>
            <person name="Aguirre-Dugua X."/>
            <person name="Aguirre-Planter E."/>
            <person name="Tenaillon M.I."/>
            <person name="Lira-Saade R."/>
            <person name="Eguiarte L.E."/>
        </authorList>
    </citation>
    <scope>NUCLEOTIDE SEQUENCE [LARGE SCALE GENOMIC DNA]</scope>
    <source>
        <strain evidence="1">JBR-2021</strain>
    </source>
</reference>
<accession>A0AAV6NUD6</accession>
<proteinExistence type="predicted"/>
<sequence>MIHGHVLKVHMFWQVNSTSSETLNELWHLILYVRSFRFINTSYKVYVVLKSLAGLRSDSGNFGFSMVFSSSLVIE</sequence>
<name>A0AAV6NUD6_9ROSI</name>
<evidence type="ECO:0000313" key="1">
    <source>
        <dbReference type="EMBL" id="KAG6602226.1"/>
    </source>
</evidence>
<feature type="non-terminal residue" evidence="1">
    <location>
        <position position="1"/>
    </location>
</feature>
<dbReference type="AlphaFoldDB" id="A0AAV6NUD6"/>
<dbReference type="Proteomes" id="UP000685013">
    <property type="component" value="Chromosome 4"/>
</dbReference>
<evidence type="ECO:0000313" key="2">
    <source>
        <dbReference type="Proteomes" id="UP000685013"/>
    </source>
</evidence>
<organism evidence="1 2">
    <name type="scientific">Cucurbita argyrosperma subsp. sororia</name>
    <dbReference type="NCBI Taxonomy" id="37648"/>
    <lineage>
        <taxon>Eukaryota</taxon>
        <taxon>Viridiplantae</taxon>
        <taxon>Streptophyta</taxon>
        <taxon>Embryophyta</taxon>
        <taxon>Tracheophyta</taxon>
        <taxon>Spermatophyta</taxon>
        <taxon>Magnoliopsida</taxon>
        <taxon>eudicotyledons</taxon>
        <taxon>Gunneridae</taxon>
        <taxon>Pentapetalae</taxon>
        <taxon>rosids</taxon>
        <taxon>fabids</taxon>
        <taxon>Cucurbitales</taxon>
        <taxon>Cucurbitaceae</taxon>
        <taxon>Cucurbiteae</taxon>
        <taxon>Cucurbita</taxon>
    </lineage>
</organism>
<protein>
    <submittedName>
        <fullName evidence="1">Uncharacterized protein</fullName>
    </submittedName>
</protein>